<evidence type="ECO:0000256" key="1">
    <source>
        <dbReference type="SAM" id="MobiDB-lite"/>
    </source>
</evidence>
<proteinExistence type="predicted"/>
<accession>A0A7T5QZA7</accession>
<dbReference type="InterPro" id="IPR028919">
    <property type="entry name" value="Viral_movement"/>
</dbReference>
<feature type="region of interest" description="Disordered" evidence="1">
    <location>
        <begin position="362"/>
        <end position="399"/>
    </location>
</feature>
<organism evidence="2">
    <name type="scientific">Castanea betaflexivirus 1</name>
    <dbReference type="NCBI Taxonomy" id="2794402"/>
    <lineage>
        <taxon>Viruses</taxon>
        <taxon>Riboviria</taxon>
        <taxon>Orthornavirae</taxon>
        <taxon>Kitrinoviricota</taxon>
        <taxon>Alsuviricetes</taxon>
        <taxon>Tymovirales</taxon>
        <taxon>Betaflexiviridae</taxon>
    </lineage>
</organism>
<evidence type="ECO:0000313" key="2">
    <source>
        <dbReference type="EMBL" id="QQG34590.1"/>
    </source>
</evidence>
<dbReference type="EMBL" id="MW328731">
    <property type="protein sequence ID" value="QQG34590.1"/>
    <property type="molecule type" value="Genomic_RNA"/>
</dbReference>
<feature type="region of interest" description="Disordered" evidence="1">
    <location>
        <begin position="287"/>
        <end position="345"/>
    </location>
</feature>
<sequence length="399" mass="45135">MSIINTNELIAKIEKGSKAVDAIPSGLLYKDSGYGSNKTMDILHRCENAISVESPDGAESIITGVPIIDLPTLEGFRKNKKYRWVHIVAIPVSIHSLLYSDKSYELTGECCIMDKRFLDGRAIMQAFKFDISEESAHYVFYPNLKLDKMDPLFTEACQIYIKFNNTNFKQTARPFAVEIGSIYRLANSIKTLTKIGRGITAEFMALCHTQQIPLTNMDLKYKQVLAAELRGRGAYQLTDVETDYAAGNRGKLLIWRKQGPRAYKTFKVEPKIGQQLKRSCSIRSNWVEPEEREEQRKSDFSRSLSGYTEPDYILGSASKPPIDSRGIDGDGGAEESERRRAEKEQQFQELRNFFQSHNIAVEKLGLQQDHPRRLGNGPEETNKVEEKIPAEESLGFGSE</sequence>
<feature type="compositionally biased region" description="Basic and acidic residues" evidence="1">
    <location>
        <begin position="335"/>
        <end position="345"/>
    </location>
</feature>
<protein>
    <submittedName>
        <fullName evidence="2">MP</fullName>
    </submittedName>
</protein>
<feature type="compositionally biased region" description="Basic and acidic residues" evidence="1">
    <location>
        <begin position="380"/>
        <end position="390"/>
    </location>
</feature>
<name>A0A7T5QZA7_9VIRU</name>
<reference evidence="2" key="1">
    <citation type="submission" date="2020-11" db="EMBL/GenBank/DDBJ databases">
        <authorList>
            <person name="Bejerman N."/>
        </authorList>
    </citation>
    <scope>NUCLEOTIDE SEQUENCE</scope>
    <source>
        <strain evidence="2">Casta</strain>
    </source>
</reference>
<dbReference type="Pfam" id="PF01107">
    <property type="entry name" value="MP"/>
    <property type="match status" value="1"/>
</dbReference>